<name>A0ABT8KJG7_9BACT</name>
<comment type="caution">
    <text evidence="1">The sequence shown here is derived from an EMBL/GenBank/DDBJ whole genome shotgun (WGS) entry which is preliminary data.</text>
</comment>
<evidence type="ECO:0000313" key="1">
    <source>
        <dbReference type="EMBL" id="MDN5200408.1"/>
    </source>
</evidence>
<sequence length="223" mass="26060">MARDELEKRSKTIRDNYTNFFSAQQLLKNGKSYEEFYPSSKGDQFLIAGGTQKADIIFQNVAFNDIDLNYDIYNDLVLTSYVQKNGLTKLVILDTDKVTKFRLGQSDFININLNFNKSLEEGIYQLAFDGKKSILLVKRKKELINTITPTAGEARYKFIRADRHFIIKNAETAFVKSKKELMAIFQDDDRMKSFIKRQKIKFKNDDEDIMAKLVRILTYYEHL</sequence>
<protein>
    <submittedName>
        <fullName evidence="1">Uncharacterized protein</fullName>
    </submittedName>
</protein>
<evidence type="ECO:0000313" key="2">
    <source>
        <dbReference type="Proteomes" id="UP001172082"/>
    </source>
</evidence>
<proteinExistence type="predicted"/>
<keyword evidence="2" id="KW-1185">Reference proteome</keyword>
<reference evidence="1" key="1">
    <citation type="submission" date="2023-06" db="EMBL/GenBank/DDBJ databases">
        <title>Genomic of Parafulvivirga corallium.</title>
        <authorList>
            <person name="Wang G."/>
        </authorList>
    </citation>
    <scope>NUCLEOTIDE SEQUENCE</scope>
    <source>
        <strain evidence="1">BMA10</strain>
    </source>
</reference>
<gene>
    <name evidence="1" type="ORF">QQ008_03525</name>
</gene>
<dbReference type="EMBL" id="JAUJEA010000001">
    <property type="protein sequence ID" value="MDN5200408.1"/>
    <property type="molecule type" value="Genomic_DNA"/>
</dbReference>
<accession>A0ABT8KJG7</accession>
<organism evidence="1 2">
    <name type="scientific">Splendidivirga corallicola</name>
    <dbReference type="NCBI Taxonomy" id="3051826"/>
    <lineage>
        <taxon>Bacteria</taxon>
        <taxon>Pseudomonadati</taxon>
        <taxon>Bacteroidota</taxon>
        <taxon>Cytophagia</taxon>
        <taxon>Cytophagales</taxon>
        <taxon>Splendidivirgaceae</taxon>
        <taxon>Splendidivirga</taxon>
    </lineage>
</organism>
<dbReference type="Proteomes" id="UP001172082">
    <property type="component" value="Unassembled WGS sequence"/>
</dbReference>